<name>A0A7R9NYX4_9NEOP</name>
<feature type="compositionally biased region" description="Pro residues" evidence="7">
    <location>
        <begin position="452"/>
        <end position="461"/>
    </location>
</feature>
<feature type="domain" description="Proline-rich transmembrane protein 3/4" evidence="9">
    <location>
        <begin position="548"/>
        <end position="807"/>
    </location>
</feature>
<feature type="transmembrane region" description="Helical" evidence="8">
    <location>
        <begin position="743"/>
        <end position="769"/>
    </location>
</feature>
<evidence type="ECO:0000256" key="6">
    <source>
        <dbReference type="ARBA" id="ARBA00023136"/>
    </source>
</evidence>
<evidence type="ECO:0000256" key="5">
    <source>
        <dbReference type="ARBA" id="ARBA00022989"/>
    </source>
</evidence>
<dbReference type="InterPro" id="IPR052836">
    <property type="entry name" value="PRRT_domain-containing"/>
</dbReference>
<keyword evidence="3 8" id="KW-0812">Transmembrane</keyword>
<feature type="transmembrane region" description="Helical" evidence="8">
    <location>
        <begin position="781"/>
        <end position="801"/>
    </location>
</feature>
<evidence type="ECO:0000313" key="10">
    <source>
        <dbReference type="EMBL" id="CAD7461287.1"/>
    </source>
</evidence>
<feature type="transmembrane region" description="Helical" evidence="8">
    <location>
        <begin position="688"/>
        <end position="712"/>
    </location>
</feature>
<organism evidence="10">
    <name type="scientific">Timema tahoe</name>
    <dbReference type="NCBI Taxonomy" id="61484"/>
    <lineage>
        <taxon>Eukaryota</taxon>
        <taxon>Metazoa</taxon>
        <taxon>Ecdysozoa</taxon>
        <taxon>Arthropoda</taxon>
        <taxon>Hexapoda</taxon>
        <taxon>Insecta</taxon>
        <taxon>Pterygota</taxon>
        <taxon>Neoptera</taxon>
        <taxon>Polyneoptera</taxon>
        <taxon>Phasmatodea</taxon>
        <taxon>Timematodea</taxon>
        <taxon>Timematoidea</taxon>
        <taxon>Timematidae</taxon>
        <taxon>Timema</taxon>
    </lineage>
</organism>
<feature type="compositionally biased region" description="Basic and acidic residues" evidence="7">
    <location>
        <begin position="360"/>
        <end position="371"/>
    </location>
</feature>
<feature type="region of interest" description="Disordered" evidence="7">
    <location>
        <begin position="446"/>
        <end position="473"/>
    </location>
</feature>
<evidence type="ECO:0000259" key="9">
    <source>
        <dbReference type="Pfam" id="PF25987"/>
    </source>
</evidence>
<evidence type="ECO:0000256" key="2">
    <source>
        <dbReference type="ARBA" id="ARBA00022553"/>
    </source>
</evidence>
<keyword evidence="5 8" id="KW-1133">Transmembrane helix</keyword>
<feature type="transmembrane region" description="Helical" evidence="8">
    <location>
        <begin position="662"/>
        <end position="682"/>
    </location>
</feature>
<feature type="region of interest" description="Disordered" evidence="7">
    <location>
        <begin position="507"/>
        <end position="541"/>
    </location>
</feature>
<evidence type="ECO:0000256" key="8">
    <source>
        <dbReference type="SAM" id="Phobius"/>
    </source>
</evidence>
<dbReference type="AlphaFoldDB" id="A0A7R9NYX4"/>
<evidence type="ECO:0000256" key="4">
    <source>
        <dbReference type="ARBA" id="ARBA00022729"/>
    </source>
</evidence>
<protein>
    <recommendedName>
        <fullName evidence="9">Proline-rich transmembrane protein 3/4 domain-containing protein</fullName>
    </recommendedName>
</protein>
<reference evidence="10" key="1">
    <citation type="submission" date="2020-11" db="EMBL/GenBank/DDBJ databases">
        <authorList>
            <person name="Tran Van P."/>
        </authorList>
    </citation>
    <scope>NUCLEOTIDE SEQUENCE</scope>
</reference>
<dbReference type="EMBL" id="OE004590">
    <property type="protein sequence ID" value="CAD7461287.1"/>
    <property type="molecule type" value="Genomic_DNA"/>
</dbReference>
<feature type="region of interest" description="Disordered" evidence="7">
    <location>
        <begin position="1005"/>
        <end position="1026"/>
    </location>
</feature>
<keyword evidence="6 8" id="KW-0472">Membrane</keyword>
<evidence type="ECO:0000256" key="7">
    <source>
        <dbReference type="SAM" id="MobiDB-lite"/>
    </source>
</evidence>
<sequence>MKIVPGQITTSLPAVVSIRPRFKPQTRRRRQSLARGDHAPTELQGVLEPIPAAVVTVCYTRTCVQLQGVLEPIPAAVVTVCYTRTCVQLQGVLEPIPAAVVTVCYTRTCVQLQGVLEPIPAAVVTVCYTRTCVQLQGVLEPIPAAVVTVCYTRTCVQLQGVLEPIPAAVVTVCYTRTCVQLQGVLEPIPAAVVTVCYTRTCVQLQGVLEPIPAAVVTVCYTRTCVQLQGAYGGSEPHVTAEMLELLTALVVLTGGASTAPPPPTTIPPFAAPHTIFPPAFTTPSGRRPPSYVPPIRASFTPPLPPGYGNPFADKPTLRGSNSDGALLGVGGGRHPVPPPPRPPQPRERIPLRPPDLVASSERDSTPPDRKKPLNTPSFNRSPEAPLGELEILGVNARPANDTDFNFDPLLHQPSVSRILSGSNGRRQELPDILRRPDSFPKIHLDVLKKDPPQPPPPPPVIKPEAEPPKTEKTYDPVVKNTASENVEVILGGELPLDLGSVITGRDEEQVERLPAPQPQPPKNKETSVSVADSPSHPETATGNGVLGRWRFLWDLHVYLTAGLFTALAVCALVNIVRVNVCKRLMSRGYHVTLHVLLLSVGVLRSFYLFYDAYNLNDSFAEPVSRLLLNAVSPLISSAFVVLFLFLLQAAHVSVLSVRLQRPALAGSFSLAHVALCAGLDAAAGAAPFLPLVCQSLFIAVCLCLGLAYLYAFRLLTKAAASKQEGVFGGGFTSVKRRPALVTAVNVTLAAAVCALLLASVQLYGIFGLYRSLHLPESWQFWGYHLCVRLLELAVCFLLYWAGVQPPERGPDHEEKGSQGSGFALFRCGGACAAGTPQSSEAADDIYPAVCVTNQAIHDYTARTGKKVYDDAFPLSNFHSGGGGGYARPDSNLSLTTGERRSLRKSPYPPGSTTERRSVKKNGQFDVDKPEYDLTFSASNELRHSVRNSETLIPLNSERPDSVYPLGGTAERRSLKRTVDPSFGVGRSLKKSDTLASLGSDRERRAVQPANQHRGGSQTLAPARASPSMLVAENGFVRFRALGEPGECQEDREEPPLGR</sequence>
<dbReference type="PANTHER" id="PTHR35578">
    <property type="entry name" value="PROLINE-RICH TRANSMEMBRANE PROTEIN 4-RELATED"/>
    <property type="match status" value="1"/>
</dbReference>
<feature type="compositionally biased region" description="Basic and acidic residues" evidence="7">
    <location>
        <begin position="463"/>
        <end position="473"/>
    </location>
</feature>
<keyword evidence="2" id="KW-0597">Phosphoprotein</keyword>
<comment type="subcellular location">
    <subcellularLocation>
        <location evidence="1">Membrane</location>
        <topology evidence="1">Multi-pass membrane protein</topology>
    </subcellularLocation>
</comment>
<evidence type="ECO:0000256" key="1">
    <source>
        <dbReference type="ARBA" id="ARBA00004141"/>
    </source>
</evidence>
<dbReference type="PANTHER" id="PTHR35578:SF6">
    <property type="entry name" value="PROLINE-RICH TRANSMEMBRANE PROTEIN 4"/>
    <property type="match status" value="1"/>
</dbReference>
<evidence type="ECO:0000256" key="3">
    <source>
        <dbReference type="ARBA" id="ARBA00022692"/>
    </source>
</evidence>
<feature type="transmembrane region" description="Helical" evidence="8">
    <location>
        <begin position="555"/>
        <end position="576"/>
    </location>
</feature>
<accession>A0A7R9NYX4</accession>
<dbReference type="Pfam" id="PF25987">
    <property type="entry name" value="PRRT3"/>
    <property type="match status" value="1"/>
</dbReference>
<feature type="region of interest" description="Disordered" evidence="7">
    <location>
        <begin position="879"/>
        <end position="925"/>
    </location>
</feature>
<feature type="compositionally biased region" description="Polar residues" evidence="7">
    <location>
        <begin position="526"/>
        <end position="541"/>
    </location>
</feature>
<keyword evidence="4" id="KW-0732">Signal</keyword>
<feature type="compositionally biased region" description="Polar residues" evidence="7">
    <location>
        <begin position="1008"/>
        <end position="1019"/>
    </location>
</feature>
<proteinExistence type="predicted"/>
<feature type="region of interest" description="Disordered" evidence="7">
    <location>
        <begin position="277"/>
        <end position="385"/>
    </location>
</feature>
<gene>
    <name evidence="10" type="ORF">TTEB3V08_LOCUS9199</name>
</gene>
<feature type="transmembrane region" description="Helical" evidence="8">
    <location>
        <begin position="630"/>
        <end position="650"/>
    </location>
</feature>
<feature type="transmembrane region" description="Helical" evidence="8">
    <location>
        <begin position="588"/>
        <end position="610"/>
    </location>
</feature>
<dbReference type="InterPro" id="IPR059081">
    <property type="entry name" value="PRRT3-4"/>
</dbReference>